<reference evidence="1" key="1">
    <citation type="submission" date="2018-05" db="EMBL/GenBank/DDBJ databases">
        <authorList>
            <person name="Lanie J.A."/>
            <person name="Ng W.-L."/>
            <person name="Kazmierczak K.M."/>
            <person name="Andrzejewski T.M."/>
            <person name="Davidsen T.M."/>
            <person name="Wayne K.J."/>
            <person name="Tettelin H."/>
            <person name="Glass J.I."/>
            <person name="Rusch D."/>
            <person name="Podicherti R."/>
            <person name="Tsui H.-C.T."/>
            <person name="Winkler M.E."/>
        </authorList>
    </citation>
    <scope>NUCLEOTIDE SEQUENCE</scope>
</reference>
<accession>A0A381P890</accession>
<dbReference type="AlphaFoldDB" id="A0A381P890"/>
<gene>
    <name evidence="1" type="ORF">METZ01_LOCUS16019</name>
</gene>
<protein>
    <submittedName>
        <fullName evidence="1">Uncharacterized protein</fullName>
    </submittedName>
</protein>
<organism evidence="1">
    <name type="scientific">marine metagenome</name>
    <dbReference type="NCBI Taxonomy" id="408172"/>
    <lineage>
        <taxon>unclassified sequences</taxon>
        <taxon>metagenomes</taxon>
        <taxon>ecological metagenomes</taxon>
    </lineage>
</organism>
<sequence length="235" mass="26498">MTIIPILGLAGPQRSGLMRAMILVLTVSTGCATGAPEVPVPRPIIIHSGARLRVEQERAEEIHEWVMREESNIVEDPTFMVESQSTPEEVYVWERLEIEGDTVRTPVYGGAADAMLVHQIYAHLHLMVAMGRQEEWLPEAPAAVEYDLERAILSRAADAWLLGRTAFDTSPYGPLDELVYAKEAGYLDAFIFTARPEEFATARTKWARENPGEDEGYRDWFLNTFNREPPGLRTR</sequence>
<dbReference type="EMBL" id="UINC01000909">
    <property type="protein sequence ID" value="SUZ63165.1"/>
    <property type="molecule type" value="Genomic_DNA"/>
</dbReference>
<evidence type="ECO:0000313" key="1">
    <source>
        <dbReference type="EMBL" id="SUZ63165.1"/>
    </source>
</evidence>
<proteinExistence type="predicted"/>
<name>A0A381P890_9ZZZZ</name>